<evidence type="ECO:0000256" key="2">
    <source>
        <dbReference type="ARBA" id="ARBA00008164"/>
    </source>
</evidence>
<dbReference type="InterPro" id="IPR001972">
    <property type="entry name" value="Stomatin_HflK_fam"/>
</dbReference>
<dbReference type="Gene3D" id="3.30.479.30">
    <property type="entry name" value="Band 7 domain"/>
    <property type="match status" value="1"/>
</dbReference>
<dbReference type="InterPro" id="IPR050710">
    <property type="entry name" value="Band7/mec-2_domain"/>
</dbReference>
<keyword evidence="5" id="KW-0472">Membrane</keyword>
<evidence type="ECO:0000256" key="4">
    <source>
        <dbReference type="ARBA" id="ARBA00022989"/>
    </source>
</evidence>
<dbReference type="PANTHER" id="PTHR43327">
    <property type="entry name" value="STOMATIN-LIKE PROTEIN 2, MITOCHONDRIAL"/>
    <property type="match status" value="1"/>
</dbReference>
<dbReference type="PROSITE" id="PS01270">
    <property type="entry name" value="BAND_7"/>
    <property type="match status" value="1"/>
</dbReference>
<name>A0AAI8CLJ1_FERIS</name>
<comment type="subcellular location">
    <subcellularLocation>
        <location evidence="1">Membrane</location>
        <topology evidence="1">Single-pass membrane protein</topology>
    </subcellularLocation>
</comment>
<accession>A0AAI8CLJ1</accession>
<keyword evidence="3" id="KW-0812">Transmembrane</keyword>
<sequence length="312" mass="35111">MYIVLIAIAFLLLIIAATGIRIVRPYERGLIERLGKFKKEVKSGLHFIIPFFDRMIKVDMREHVIDVPPQEVITKDNVVVVVDAVIYYEVTDAFKSVYNVSNFEFATIKLAQTNLRNVIGELELDQTLTSRESINTKLRTVLDEATDKWGIRITRVEIKKIDPPKDIMEAMSKQMKAERTKRAAILEAEGIRQSEILKAEGEKQAAILKAEGEAEAIKRVAEANKYRLIAEAEGQALAIANVFKAIHEGNPTNDLIAIRYLETLKEIANGQATKIFLPLETSSVLSSVGAIAELFKDSQVKEQKKSEEKKEK</sequence>
<comment type="similarity">
    <text evidence="2">Belongs to the band 7/mec-2 family.</text>
</comment>
<dbReference type="RefSeq" id="WP_033190917.1">
    <property type="nucleotide sequence ID" value="NZ_CP014334.2"/>
</dbReference>
<dbReference type="InterPro" id="IPR001107">
    <property type="entry name" value="Band_7"/>
</dbReference>
<dbReference type="EMBL" id="CP014334">
    <property type="protein sequence ID" value="AMW32637.1"/>
    <property type="molecule type" value="Genomic_DNA"/>
</dbReference>
<dbReference type="AlphaFoldDB" id="A0AAI8CLJ1"/>
<dbReference type="PRINTS" id="PR00721">
    <property type="entry name" value="STOMATIN"/>
</dbReference>
<dbReference type="PANTHER" id="PTHR43327:SF10">
    <property type="entry name" value="STOMATIN-LIKE PROTEIN 2, MITOCHONDRIAL"/>
    <property type="match status" value="1"/>
</dbReference>
<dbReference type="InterPro" id="IPR018080">
    <property type="entry name" value="Band_7/stomatin-like_CS"/>
</dbReference>
<dbReference type="Pfam" id="PF01145">
    <property type="entry name" value="Band_7"/>
    <property type="match status" value="1"/>
</dbReference>
<dbReference type="SMART" id="SM00244">
    <property type="entry name" value="PHB"/>
    <property type="match status" value="1"/>
</dbReference>
<evidence type="ECO:0000313" key="7">
    <source>
        <dbReference type="EMBL" id="AMW32637.1"/>
    </source>
</evidence>
<dbReference type="SUPFAM" id="SSF117892">
    <property type="entry name" value="Band 7/SPFH domain"/>
    <property type="match status" value="1"/>
</dbReference>
<evidence type="ECO:0000259" key="6">
    <source>
        <dbReference type="SMART" id="SM00244"/>
    </source>
</evidence>
<evidence type="ECO:0000256" key="3">
    <source>
        <dbReference type="ARBA" id="ARBA00022692"/>
    </source>
</evidence>
<organism evidence="7 8">
    <name type="scientific">Fervidobacterium islandicum</name>
    <dbReference type="NCBI Taxonomy" id="2423"/>
    <lineage>
        <taxon>Bacteria</taxon>
        <taxon>Thermotogati</taxon>
        <taxon>Thermotogota</taxon>
        <taxon>Thermotogae</taxon>
        <taxon>Thermotogales</taxon>
        <taxon>Fervidobacteriaceae</taxon>
        <taxon>Fervidobacterium</taxon>
    </lineage>
</organism>
<evidence type="ECO:0000256" key="5">
    <source>
        <dbReference type="ARBA" id="ARBA00023136"/>
    </source>
</evidence>
<evidence type="ECO:0000313" key="8">
    <source>
        <dbReference type="Proteomes" id="UP000093740"/>
    </source>
</evidence>
<dbReference type="GO" id="GO:0098552">
    <property type="term" value="C:side of membrane"/>
    <property type="evidence" value="ECO:0007669"/>
    <property type="project" value="UniProtKB-ARBA"/>
</dbReference>
<feature type="domain" description="Band 7" evidence="6">
    <location>
        <begin position="18"/>
        <end position="175"/>
    </location>
</feature>
<protein>
    <submittedName>
        <fullName evidence="7">SPFH/Band 7/PHB domain protein</fullName>
    </submittedName>
</protein>
<gene>
    <name evidence="7" type="ORF">NA23_04635</name>
</gene>
<dbReference type="KEGG" id="fia:NA23_04635"/>
<proteinExistence type="inferred from homology"/>
<keyword evidence="8" id="KW-1185">Reference proteome</keyword>
<dbReference type="Proteomes" id="UP000093740">
    <property type="component" value="Chromosome"/>
</dbReference>
<dbReference type="FunFam" id="3.30.479.30:FF:000004">
    <property type="entry name" value="Putative membrane protease family, stomatin"/>
    <property type="match status" value="1"/>
</dbReference>
<dbReference type="GO" id="GO:0005886">
    <property type="term" value="C:plasma membrane"/>
    <property type="evidence" value="ECO:0007669"/>
    <property type="project" value="UniProtKB-ARBA"/>
</dbReference>
<dbReference type="InterPro" id="IPR036013">
    <property type="entry name" value="Band_7/SPFH_dom_sf"/>
</dbReference>
<reference evidence="7 8" key="1">
    <citation type="journal article" date="2015" name="Stand. Genomic Sci.">
        <title>Genome sequence of a native-feather degrading extremely thermophilic Eubacterium, Fervidobacterium islandicum AW-1.</title>
        <authorList>
            <person name="Lee Y.J."/>
            <person name="Jeong H."/>
            <person name="Park G.S."/>
            <person name="Kwak Y."/>
            <person name="Lee S.J."/>
            <person name="Lee S.J."/>
            <person name="Park M.K."/>
            <person name="Kim J.Y."/>
            <person name="Kang H.K."/>
            <person name="Shin J.H."/>
            <person name="Lee D.W."/>
        </authorList>
    </citation>
    <scope>NUCLEOTIDE SEQUENCE [LARGE SCALE GENOMIC DNA]</scope>
    <source>
        <strain evidence="7 8">AW-1</strain>
    </source>
</reference>
<keyword evidence="4" id="KW-1133">Transmembrane helix</keyword>
<evidence type="ECO:0000256" key="1">
    <source>
        <dbReference type="ARBA" id="ARBA00004167"/>
    </source>
</evidence>